<feature type="transmembrane region" description="Helical" evidence="10">
    <location>
        <begin position="20"/>
        <end position="46"/>
    </location>
</feature>
<feature type="transmembrane region" description="Helical" evidence="10">
    <location>
        <begin position="151"/>
        <end position="172"/>
    </location>
</feature>
<evidence type="ECO:0000256" key="9">
    <source>
        <dbReference type="SAM" id="MobiDB-lite"/>
    </source>
</evidence>
<evidence type="ECO:0000256" key="8">
    <source>
        <dbReference type="ARBA" id="ARBA00023224"/>
    </source>
</evidence>
<reference evidence="12 13" key="1">
    <citation type="submission" date="2024-04" db="EMBL/GenBank/DDBJ databases">
        <authorList>
            <consortium name="Genoscope - CEA"/>
            <person name="William W."/>
        </authorList>
    </citation>
    <scope>NUCLEOTIDE SEQUENCE [LARGE SCALE GENOMIC DNA]</scope>
</reference>
<feature type="compositionally biased region" description="Basic and acidic residues" evidence="9">
    <location>
        <begin position="242"/>
        <end position="251"/>
    </location>
</feature>
<evidence type="ECO:0000256" key="2">
    <source>
        <dbReference type="ARBA" id="ARBA00022475"/>
    </source>
</evidence>
<accession>A0AAV2HSS0</accession>
<keyword evidence="4 10" id="KW-1133">Transmembrane helix</keyword>
<dbReference type="InterPro" id="IPR000276">
    <property type="entry name" value="GPCR_Rhodpsn"/>
</dbReference>
<evidence type="ECO:0000313" key="13">
    <source>
        <dbReference type="Proteomes" id="UP001497497"/>
    </source>
</evidence>
<keyword evidence="8" id="KW-0807">Transducer</keyword>
<comment type="subcellular location">
    <subcellularLocation>
        <location evidence="1">Cell membrane</location>
        <topology evidence="1">Multi-pass membrane protein</topology>
    </subcellularLocation>
</comment>
<feature type="transmembrane region" description="Helical" evidence="10">
    <location>
        <begin position="328"/>
        <end position="352"/>
    </location>
</feature>
<keyword evidence="3 10" id="KW-0812">Transmembrane</keyword>
<organism evidence="12 13">
    <name type="scientific">Lymnaea stagnalis</name>
    <name type="common">Great pond snail</name>
    <name type="synonym">Helix stagnalis</name>
    <dbReference type="NCBI Taxonomy" id="6523"/>
    <lineage>
        <taxon>Eukaryota</taxon>
        <taxon>Metazoa</taxon>
        <taxon>Spiralia</taxon>
        <taxon>Lophotrochozoa</taxon>
        <taxon>Mollusca</taxon>
        <taxon>Gastropoda</taxon>
        <taxon>Heterobranchia</taxon>
        <taxon>Euthyneura</taxon>
        <taxon>Panpulmonata</taxon>
        <taxon>Hygrophila</taxon>
        <taxon>Lymnaeoidea</taxon>
        <taxon>Lymnaeidae</taxon>
        <taxon>Lymnaea</taxon>
    </lineage>
</organism>
<dbReference type="PRINTS" id="PR00237">
    <property type="entry name" value="GPCRRHODOPSN"/>
</dbReference>
<feature type="transmembrane region" description="Helical" evidence="10">
    <location>
        <begin position="106"/>
        <end position="130"/>
    </location>
</feature>
<feature type="transmembrane region" description="Helical" evidence="10">
    <location>
        <begin position="58"/>
        <end position="86"/>
    </location>
</feature>
<dbReference type="GO" id="GO:0008528">
    <property type="term" value="F:G protein-coupled peptide receptor activity"/>
    <property type="evidence" value="ECO:0007669"/>
    <property type="project" value="TreeGrafter"/>
</dbReference>
<comment type="caution">
    <text evidence="12">The sequence shown here is derived from an EMBL/GenBank/DDBJ whole genome shotgun (WGS) entry which is preliminary data.</text>
</comment>
<evidence type="ECO:0000256" key="1">
    <source>
        <dbReference type="ARBA" id="ARBA00004651"/>
    </source>
</evidence>
<feature type="region of interest" description="Disordered" evidence="9">
    <location>
        <begin position="242"/>
        <end position="271"/>
    </location>
</feature>
<evidence type="ECO:0000259" key="11">
    <source>
        <dbReference type="PROSITE" id="PS50262"/>
    </source>
</evidence>
<keyword evidence="7" id="KW-0675">Receptor</keyword>
<dbReference type="Gene3D" id="1.20.1070.10">
    <property type="entry name" value="Rhodopsin 7-helix transmembrane proteins"/>
    <property type="match status" value="1"/>
</dbReference>
<sequence length="359" mass="40460">LHNKTSRAVPHQKYVSDELYGGFLLGFSVVSTIMSSLGCLGNLVVIRTFVSLGLKEGVTVSFVFLAVSNLAYLIVMIANAVSIGVYVNEKLQSFKTWNPVDPFGMYVFFSNISYLLNLITILTTTYLAVVRCMCVAMPLQFKSALTRRRSVLILVAFCVVSIASYIPILVYMKIVRAFDAKVNATRYVLWISPEREEVKDVVWFTRDVSVTFITQIIVIVCVVIMVRCLLAASRFRRESMRYSEKREDTRNTESSVSQVHGSGAHQKRKANEAGSGHALKLSAKDMSVVQQVVLISVVYIVCNTPAIMVNTTVMLVEDFTLGNVYQNLYLTVLGAMELFQTFNSSFNVFIYYRYNKKFR</sequence>
<dbReference type="GO" id="GO:0007218">
    <property type="term" value="P:neuropeptide signaling pathway"/>
    <property type="evidence" value="ECO:0007669"/>
    <property type="project" value="TreeGrafter"/>
</dbReference>
<protein>
    <recommendedName>
        <fullName evidence="11">G-protein coupled receptors family 1 profile domain-containing protein</fullName>
    </recommendedName>
</protein>
<dbReference type="PANTHER" id="PTHR24230">
    <property type="entry name" value="G-PROTEIN COUPLED RECEPTOR"/>
    <property type="match status" value="1"/>
</dbReference>
<name>A0AAV2HSS0_LYMST</name>
<feature type="non-terminal residue" evidence="12">
    <location>
        <position position="1"/>
    </location>
</feature>
<dbReference type="AlphaFoldDB" id="A0AAV2HSS0"/>
<evidence type="ECO:0000256" key="3">
    <source>
        <dbReference type="ARBA" id="ARBA00022692"/>
    </source>
</evidence>
<evidence type="ECO:0000256" key="6">
    <source>
        <dbReference type="ARBA" id="ARBA00023136"/>
    </source>
</evidence>
<dbReference type="PANTHER" id="PTHR24230:SF75">
    <property type="entry name" value="RELAXIN FAMILY PEPTIDE RECEPTOR 3"/>
    <property type="match status" value="1"/>
</dbReference>
<keyword evidence="6 10" id="KW-0472">Membrane</keyword>
<dbReference type="Proteomes" id="UP001497497">
    <property type="component" value="Unassembled WGS sequence"/>
</dbReference>
<dbReference type="GO" id="GO:0005886">
    <property type="term" value="C:plasma membrane"/>
    <property type="evidence" value="ECO:0007669"/>
    <property type="project" value="UniProtKB-SubCell"/>
</dbReference>
<dbReference type="InterPro" id="IPR017452">
    <property type="entry name" value="GPCR_Rhodpsn_7TM"/>
</dbReference>
<feature type="transmembrane region" description="Helical" evidence="10">
    <location>
        <begin position="212"/>
        <end position="232"/>
    </location>
</feature>
<feature type="transmembrane region" description="Helical" evidence="10">
    <location>
        <begin position="292"/>
        <end position="316"/>
    </location>
</feature>
<dbReference type="PROSITE" id="PS50262">
    <property type="entry name" value="G_PROTEIN_RECEP_F1_2"/>
    <property type="match status" value="1"/>
</dbReference>
<evidence type="ECO:0000313" key="12">
    <source>
        <dbReference type="EMBL" id="CAL1537009.1"/>
    </source>
</evidence>
<proteinExistence type="predicted"/>
<keyword evidence="5" id="KW-0297">G-protein coupled receptor</keyword>
<dbReference type="SUPFAM" id="SSF81321">
    <property type="entry name" value="Family A G protein-coupled receptor-like"/>
    <property type="match status" value="1"/>
</dbReference>
<keyword evidence="2" id="KW-1003">Cell membrane</keyword>
<evidence type="ECO:0000256" key="5">
    <source>
        <dbReference type="ARBA" id="ARBA00023040"/>
    </source>
</evidence>
<gene>
    <name evidence="12" type="ORF">GSLYS_00010922001</name>
</gene>
<evidence type="ECO:0000256" key="4">
    <source>
        <dbReference type="ARBA" id="ARBA00022989"/>
    </source>
</evidence>
<dbReference type="EMBL" id="CAXITT010000245">
    <property type="protein sequence ID" value="CAL1537009.1"/>
    <property type="molecule type" value="Genomic_DNA"/>
</dbReference>
<feature type="non-terminal residue" evidence="12">
    <location>
        <position position="359"/>
    </location>
</feature>
<evidence type="ECO:0000256" key="10">
    <source>
        <dbReference type="SAM" id="Phobius"/>
    </source>
</evidence>
<feature type="domain" description="G-protein coupled receptors family 1 profile" evidence="11">
    <location>
        <begin position="41"/>
        <end position="351"/>
    </location>
</feature>
<keyword evidence="13" id="KW-1185">Reference proteome</keyword>
<evidence type="ECO:0000256" key="7">
    <source>
        <dbReference type="ARBA" id="ARBA00023170"/>
    </source>
</evidence>